<gene>
    <name evidence="1" type="ORF">Q765_19605</name>
</gene>
<proteinExistence type="predicted"/>
<comment type="caution">
    <text evidence="1">The sequence shown here is derived from an EMBL/GenBank/DDBJ whole genome shotgun (WGS) entry which is preliminary data.</text>
</comment>
<dbReference type="OrthoDB" id="995425at2"/>
<dbReference type="AlphaFoldDB" id="A0A0A2LXU3"/>
<protein>
    <submittedName>
        <fullName evidence="1">Uncharacterized protein</fullName>
    </submittedName>
</protein>
<reference evidence="1 2" key="1">
    <citation type="submission" date="2013-09" db="EMBL/GenBank/DDBJ databases">
        <authorList>
            <person name="Zeng Z."/>
            <person name="Chen C."/>
        </authorList>
    </citation>
    <scope>NUCLEOTIDE SEQUENCE [LARGE SCALE GENOMIC DNA]</scope>
    <source>
        <strain evidence="1 2">WB 3.3-2</strain>
    </source>
</reference>
<evidence type="ECO:0000313" key="1">
    <source>
        <dbReference type="EMBL" id="KGO84819.1"/>
    </source>
</evidence>
<keyword evidence="2" id="KW-1185">Reference proteome</keyword>
<dbReference type="EMBL" id="JRLX01000035">
    <property type="protein sequence ID" value="KGO84819.1"/>
    <property type="molecule type" value="Genomic_DNA"/>
</dbReference>
<evidence type="ECO:0000313" key="2">
    <source>
        <dbReference type="Proteomes" id="UP000030152"/>
    </source>
</evidence>
<dbReference type="RefSeq" id="WP_020213894.1">
    <property type="nucleotide sequence ID" value="NZ_JRLX01000035.1"/>
</dbReference>
<organism evidence="1 2">
    <name type="scientific">Flavobacterium rivuli WB 3.3-2 = DSM 21788</name>
    <dbReference type="NCBI Taxonomy" id="1121895"/>
    <lineage>
        <taxon>Bacteria</taxon>
        <taxon>Pseudomonadati</taxon>
        <taxon>Bacteroidota</taxon>
        <taxon>Flavobacteriia</taxon>
        <taxon>Flavobacteriales</taxon>
        <taxon>Flavobacteriaceae</taxon>
        <taxon>Flavobacterium</taxon>
    </lineage>
</organism>
<dbReference type="eggNOG" id="ENOG5032W13">
    <property type="taxonomic scope" value="Bacteria"/>
</dbReference>
<dbReference type="Proteomes" id="UP000030152">
    <property type="component" value="Unassembled WGS sequence"/>
</dbReference>
<sequence length="228" mass="25622">MLANCGKEKPLEKAEIESVAQRPLASELDTFYLGGKLVRVEKIEKSDFEEVDATPAIDTSETKNLQRDSDKVQRTGDTLQIKTAAKNVFIVNNDSDTDEYAQYTYMGYNKAIDQYLVFGGFYEWHNYLLIDAKTGSQTVLWGKPVVSPNGKYIVSGNTDLVAQFTDNGIQLFESGNAPKVIGEKILQLWGPEEIRWSNDTTLFVKANVSDEKSPDLEVTRYFKLKLGL</sequence>
<accession>A0A0A2LXU3</accession>
<name>A0A0A2LXU3_9FLAO</name>